<organism evidence="1 2">
    <name type="scientific">Pontibacter virosus</name>
    <dbReference type="NCBI Taxonomy" id="1765052"/>
    <lineage>
        <taxon>Bacteria</taxon>
        <taxon>Pseudomonadati</taxon>
        <taxon>Bacteroidota</taxon>
        <taxon>Cytophagia</taxon>
        <taxon>Cytophagales</taxon>
        <taxon>Hymenobacteraceae</taxon>
        <taxon>Pontibacter</taxon>
    </lineage>
</organism>
<name>A0A2U1B3A3_9BACT</name>
<keyword evidence="2" id="KW-1185">Reference proteome</keyword>
<dbReference type="AlphaFoldDB" id="A0A2U1B3A3"/>
<accession>A0A2U1B3A3</accession>
<evidence type="ECO:0000313" key="1">
    <source>
        <dbReference type="EMBL" id="PVY43143.1"/>
    </source>
</evidence>
<proteinExistence type="predicted"/>
<protein>
    <recommendedName>
        <fullName evidence="3">SpoIIAA-like protein</fullName>
    </recommendedName>
</protein>
<dbReference type="OrthoDB" id="852207at2"/>
<dbReference type="Proteomes" id="UP000245466">
    <property type="component" value="Unassembled WGS sequence"/>
</dbReference>
<evidence type="ECO:0000313" key="2">
    <source>
        <dbReference type="Proteomes" id="UP000245466"/>
    </source>
</evidence>
<dbReference type="EMBL" id="QEKI01000002">
    <property type="protein sequence ID" value="PVY43143.1"/>
    <property type="molecule type" value="Genomic_DNA"/>
</dbReference>
<evidence type="ECO:0008006" key="3">
    <source>
        <dbReference type="Google" id="ProtNLM"/>
    </source>
</evidence>
<comment type="caution">
    <text evidence="1">The sequence shown here is derived from an EMBL/GenBank/DDBJ whole genome shotgun (WGS) entry which is preliminary data.</text>
</comment>
<reference evidence="1 2" key="1">
    <citation type="submission" date="2018-04" db="EMBL/GenBank/DDBJ databases">
        <title>Genomic Encyclopedia of Type Strains, Phase IV (KMG-IV): sequencing the most valuable type-strain genomes for metagenomic binning, comparative biology and taxonomic classification.</title>
        <authorList>
            <person name="Goeker M."/>
        </authorList>
    </citation>
    <scope>NUCLEOTIDE SEQUENCE [LARGE SCALE GENOMIC DNA]</scope>
    <source>
        <strain evidence="1 2">DSM 100231</strain>
    </source>
</reference>
<gene>
    <name evidence="1" type="ORF">C8E01_102320</name>
</gene>
<sequence>MILFENSIIKLDYNPATDIIAVEYPDLHQYLLPEIKHTIDIMVDIIKSYDIKKLLLDSRRTLIDVTEEESREIASYMAAGVMKTRIQKVARIQSPSEKIEKTSEANIKHISETHALPFQLLNFTNKEAAIEWLRQAE</sequence>
<dbReference type="RefSeq" id="WP_116542173.1">
    <property type="nucleotide sequence ID" value="NZ_QEKI01000002.1"/>
</dbReference>